<dbReference type="GO" id="GO:0016491">
    <property type="term" value="F:oxidoreductase activity"/>
    <property type="evidence" value="ECO:0007669"/>
    <property type="project" value="UniProtKB-KW"/>
</dbReference>
<accession>A0A1W0WUC6</accession>
<dbReference type="Proteomes" id="UP000192578">
    <property type="component" value="Unassembled WGS sequence"/>
</dbReference>
<gene>
    <name evidence="3" type="ORF">BV898_07059</name>
</gene>
<dbReference type="Gene3D" id="3.40.50.720">
    <property type="entry name" value="NAD(P)-binding Rossmann-like Domain"/>
    <property type="match status" value="2"/>
</dbReference>
<protein>
    <submittedName>
        <fullName evidence="3">Dehydrogenase/reductase SDR family member 11</fullName>
    </submittedName>
</protein>
<dbReference type="InterPro" id="IPR036291">
    <property type="entry name" value="NAD(P)-bd_dom_sf"/>
</dbReference>
<comment type="caution">
    <text evidence="3">The sequence shown here is derived from an EMBL/GenBank/DDBJ whole genome shotgun (WGS) entry which is preliminary data.</text>
</comment>
<dbReference type="PANTHER" id="PTHR43115:SF4">
    <property type="entry name" value="DEHYDROGENASE_REDUCTASE SDR FAMILY MEMBER 11"/>
    <property type="match status" value="1"/>
</dbReference>
<dbReference type="InterPro" id="IPR002347">
    <property type="entry name" value="SDR_fam"/>
</dbReference>
<dbReference type="OrthoDB" id="5296at2759"/>
<evidence type="ECO:0000256" key="1">
    <source>
        <dbReference type="ARBA" id="ARBA00006484"/>
    </source>
</evidence>
<organism evidence="3 4">
    <name type="scientific">Hypsibius exemplaris</name>
    <name type="common">Freshwater tardigrade</name>
    <dbReference type="NCBI Taxonomy" id="2072580"/>
    <lineage>
        <taxon>Eukaryota</taxon>
        <taxon>Metazoa</taxon>
        <taxon>Ecdysozoa</taxon>
        <taxon>Tardigrada</taxon>
        <taxon>Eutardigrada</taxon>
        <taxon>Parachela</taxon>
        <taxon>Hypsibioidea</taxon>
        <taxon>Hypsibiidae</taxon>
        <taxon>Hypsibius</taxon>
    </lineage>
</organism>
<reference evidence="4" key="1">
    <citation type="submission" date="2017-01" db="EMBL/GenBank/DDBJ databases">
        <title>Comparative genomics of anhydrobiosis in the tardigrade Hypsibius dujardini.</title>
        <authorList>
            <person name="Yoshida Y."/>
            <person name="Koutsovoulos G."/>
            <person name="Laetsch D."/>
            <person name="Stevens L."/>
            <person name="Kumar S."/>
            <person name="Horikawa D."/>
            <person name="Ishino K."/>
            <person name="Komine S."/>
            <person name="Tomita M."/>
            <person name="Blaxter M."/>
            <person name="Arakawa K."/>
        </authorList>
    </citation>
    <scope>NUCLEOTIDE SEQUENCE [LARGE SCALE GENOMIC DNA]</scope>
    <source>
        <strain evidence="4">Z151</strain>
    </source>
</reference>
<evidence type="ECO:0000313" key="4">
    <source>
        <dbReference type="Proteomes" id="UP000192578"/>
    </source>
</evidence>
<evidence type="ECO:0000256" key="2">
    <source>
        <dbReference type="ARBA" id="ARBA00023002"/>
    </source>
</evidence>
<keyword evidence="4" id="KW-1185">Reference proteome</keyword>
<name>A0A1W0WUC6_HYPEX</name>
<proteinExistence type="inferred from homology"/>
<dbReference type="Pfam" id="PF00106">
    <property type="entry name" value="adh_short"/>
    <property type="match status" value="2"/>
</dbReference>
<dbReference type="EMBL" id="MTYJ01000045">
    <property type="protein sequence ID" value="OQV18802.1"/>
    <property type="molecule type" value="Genomic_DNA"/>
</dbReference>
<dbReference type="AlphaFoldDB" id="A0A1W0WUC6"/>
<sequence>MERWRGKFALVTGSSAGIGFAITEGLVRARINVFACARNVASLEELTASLPSNSGTIYPLKVDLSKEEQIKSIFQTIQTRCGHVDILVNNVVNCLSGGLDGQASDDWRLMLEEDNVQTGHIININSAEWDPSYVGLNFCGATKEMTSALTKALRYELLQKKSKIRVTSIRPGLVASRSVQELLKDDQLTGHEDSPALNCQDVADGVLYVLSVPEKVVITELSFEAH</sequence>
<dbReference type="SUPFAM" id="SSF51735">
    <property type="entry name" value="NAD(P)-binding Rossmann-fold domains"/>
    <property type="match status" value="1"/>
</dbReference>
<keyword evidence="2" id="KW-0560">Oxidoreductase</keyword>
<dbReference type="PANTHER" id="PTHR43115">
    <property type="entry name" value="DEHYDROGENASE/REDUCTASE SDR FAMILY MEMBER 11"/>
    <property type="match status" value="1"/>
</dbReference>
<comment type="similarity">
    <text evidence="1">Belongs to the short-chain dehydrogenases/reductases (SDR) family.</text>
</comment>
<evidence type="ECO:0000313" key="3">
    <source>
        <dbReference type="EMBL" id="OQV18802.1"/>
    </source>
</evidence>
<dbReference type="PRINTS" id="PR00081">
    <property type="entry name" value="GDHRDH"/>
</dbReference>